<dbReference type="Proteomes" id="UP000792063">
    <property type="component" value="Unassembled WGS sequence"/>
</dbReference>
<gene>
    <name evidence="4" type="ORF">BBI17_001395</name>
    <name evidence="5" type="ORF">BBO99_00001625</name>
    <name evidence="2" type="ORF">JM16_001193</name>
    <name evidence="3" type="ORF">JM18_001542</name>
</gene>
<proteinExistence type="predicted"/>
<dbReference type="EMBL" id="JPWU03000015">
    <property type="protein sequence ID" value="KAG2531875.1"/>
    <property type="molecule type" value="Genomic_DNA"/>
</dbReference>
<evidence type="ECO:0000313" key="3">
    <source>
        <dbReference type="EMBL" id="KAG2531875.1"/>
    </source>
</evidence>
<dbReference type="Proteomes" id="UP000785171">
    <property type="component" value="Unassembled WGS sequence"/>
</dbReference>
<reference evidence="6 7" key="2">
    <citation type="submission" date="2018-07" db="EMBL/GenBank/DDBJ databases">
        <title>Genome sequencing of oomycete isolates from Chile give support for New Zealand origin for Phytophthora kernoviae and make available the first Nothophytophthora sp. genome.</title>
        <authorList>
            <person name="Studholme D.J."/>
            <person name="Sanfuentes E."/>
            <person name="Panda P."/>
            <person name="Hill R."/>
            <person name="Sambles C."/>
            <person name="Grant M."/>
            <person name="Williams N.M."/>
            <person name="Mcdougal R.L."/>
        </authorList>
    </citation>
    <scope>NUCLEOTIDE SEQUENCE [LARGE SCALE GENOMIC DNA]</scope>
    <source>
        <strain evidence="4">Chile2</strain>
        <strain evidence="5">Chile4</strain>
    </source>
</reference>
<protein>
    <recommendedName>
        <fullName evidence="8">RxLR effector protein</fullName>
    </recommendedName>
</protein>
<reference evidence="2" key="3">
    <citation type="submission" date="2020-06" db="EMBL/GenBank/DDBJ databases">
        <authorList>
            <person name="Studholme D.J."/>
        </authorList>
    </citation>
    <scope>NUCLEOTIDE SEQUENCE</scope>
    <source>
        <strain evidence="2">NZFS 2646</strain>
        <strain evidence="3">NZFS 3630</strain>
    </source>
</reference>
<evidence type="ECO:0000313" key="4">
    <source>
        <dbReference type="EMBL" id="RLN45676.1"/>
    </source>
</evidence>
<name>A0A3R7K236_9STRA</name>
<sequence length="169" mass="17280">MMKISTASIAVALVWLVSVVTATHHDAVDVTAKFGTDQAPQVVPTRVINKIVTSDNNIAITKSNILLSPSDRAALARNIEKMLSTGPSAVSNEDLLSFLTRAAQNPAVYSSISGIISAASKVTPQEPPAAVAPAVPVVPSVVTPPVAPVPELPAAATTTAITSDTPPAQ</sequence>
<organism evidence="4 7">
    <name type="scientific">Phytophthora kernoviae</name>
    <dbReference type="NCBI Taxonomy" id="325452"/>
    <lineage>
        <taxon>Eukaryota</taxon>
        <taxon>Sar</taxon>
        <taxon>Stramenopiles</taxon>
        <taxon>Oomycota</taxon>
        <taxon>Peronosporomycetes</taxon>
        <taxon>Peronosporales</taxon>
        <taxon>Peronosporaceae</taxon>
        <taxon>Phytophthora</taxon>
    </lineage>
</organism>
<evidence type="ECO:0008006" key="8">
    <source>
        <dbReference type="Google" id="ProtNLM"/>
    </source>
</evidence>
<accession>A0A3R7K236</accession>
<dbReference type="EMBL" id="MBDN02000024">
    <property type="protein sequence ID" value="RLN83996.1"/>
    <property type="molecule type" value="Genomic_DNA"/>
</dbReference>
<evidence type="ECO:0000313" key="5">
    <source>
        <dbReference type="EMBL" id="RLN83996.1"/>
    </source>
</evidence>
<evidence type="ECO:0000313" key="6">
    <source>
        <dbReference type="Proteomes" id="UP000285624"/>
    </source>
</evidence>
<dbReference type="AlphaFoldDB" id="A0A3R7K236"/>
<dbReference type="Proteomes" id="UP000285883">
    <property type="component" value="Unassembled WGS sequence"/>
</dbReference>
<evidence type="ECO:0000313" key="7">
    <source>
        <dbReference type="Proteomes" id="UP000285883"/>
    </source>
</evidence>
<feature type="chain" id="PRO_5036343550" description="RxLR effector protein" evidence="1">
    <location>
        <begin position="23"/>
        <end position="169"/>
    </location>
</feature>
<feature type="signal peptide" evidence="1">
    <location>
        <begin position="1"/>
        <end position="22"/>
    </location>
</feature>
<evidence type="ECO:0000313" key="2">
    <source>
        <dbReference type="EMBL" id="KAG2531225.1"/>
    </source>
</evidence>
<dbReference type="Proteomes" id="UP000285624">
    <property type="component" value="Unassembled WGS sequence"/>
</dbReference>
<dbReference type="EMBL" id="MAYM02000141">
    <property type="protein sequence ID" value="RLN45676.1"/>
    <property type="molecule type" value="Genomic_DNA"/>
</dbReference>
<reference evidence="2" key="1">
    <citation type="journal article" date="2015" name="Genom Data">
        <title>Genome sequences of six Phytophthora species associated with forests in New Zealand.</title>
        <authorList>
            <person name="Studholme D.J."/>
            <person name="McDougal R.L."/>
            <person name="Sambles C."/>
            <person name="Hansen E."/>
            <person name="Hardy G."/>
            <person name="Grant M."/>
            <person name="Ganley R.J."/>
            <person name="Williams N.M."/>
        </authorList>
    </citation>
    <scope>NUCLEOTIDE SEQUENCE</scope>
    <source>
        <strain evidence="2">NZFS 2646</strain>
        <strain evidence="3">NZFS 3630</strain>
    </source>
</reference>
<comment type="caution">
    <text evidence="4">The sequence shown here is derived from an EMBL/GenBank/DDBJ whole genome shotgun (WGS) entry which is preliminary data.</text>
</comment>
<dbReference type="EMBL" id="JPWV03000012">
    <property type="protein sequence ID" value="KAG2531225.1"/>
    <property type="molecule type" value="Genomic_DNA"/>
</dbReference>
<evidence type="ECO:0000256" key="1">
    <source>
        <dbReference type="SAM" id="SignalP"/>
    </source>
</evidence>
<keyword evidence="6" id="KW-1185">Reference proteome</keyword>
<keyword evidence="1" id="KW-0732">Signal</keyword>